<accession>A0A6A6IK93</accession>
<evidence type="ECO:0000313" key="3">
    <source>
        <dbReference type="EMBL" id="KAF2250851.1"/>
    </source>
</evidence>
<reference evidence="3" key="1">
    <citation type="journal article" date="2020" name="Stud. Mycol.">
        <title>101 Dothideomycetes genomes: a test case for predicting lifestyles and emergence of pathogens.</title>
        <authorList>
            <person name="Haridas S."/>
            <person name="Albert R."/>
            <person name="Binder M."/>
            <person name="Bloem J."/>
            <person name="Labutti K."/>
            <person name="Salamov A."/>
            <person name="Andreopoulos B."/>
            <person name="Baker S."/>
            <person name="Barry K."/>
            <person name="Bills G."/>
            <person name="Bluhm B."/>
            <person name="Cannon C."/>
            <person name="Castanera R."/>
            <person name="Culley D."/>
            <person name="Daum C."/>
            <person name="Ezra D."/>
            <person name="Gonzalez J."/>
            <person name="Henrissat B."/>
            <person name="Kuo A."/>
            <person name="Liang C."/>
            <person name="Lipzen A."/>
            <person name="Lutzoni F."/>
            <person name="Magnuson J."/>
            <person name="Mondo S."/>
            <person name="Nolan M."/>
            <person name="Ohm R."/>
            <person name="Pangilinan J."/>
            <person name="Park H.-J."/>
            <person name="Ramirez L."/>
            <person name="Alfaro M."/>
            <person name="Sun H."/>
            <person name="Tritt A."/>
            <person name="Yoshinaga Y."/>
            <person name="Zwiers L.-H."/>
            <person name="Turgeon B."/>
            <person name="Goodwin S."/>
            <person name="Spatafora J."/>
            <person name="Crous P."/>
            <person name="Grigoriev I."/>
        </authorList>
    </citation>
    <scope>NUCLEOTIDE SEQUENCE</scope>
    <source>
        <strain evidence="3">CBS 122368</strain>
    </source>
</reference>
<evidence type="ECO:0000313" key="4">
    <source>
        <dbReference type="Proteomes" id="UP000800094"/>
    </source>
</evidence>
<feature type="signal peptide" evidence="2">
    <location>
        <begin position="1"/>
        <end position="26"/>
    </location>
</feature>
<dbReference type="OrthoDB" id="5215637at2759"/>
<protein>
    <submittedName>
        <fullName evidence="3">Uncharacterized protein</fullName>
    </submittedName>
</protein>
<gene>
    <name evidence="3" type="ORF">BU26DRAFT_271361</name>
</gene>
<dbReference type="AlphaFoldDB" id="A0A6A6IK93"/>
<dbReference type="EMBL" id="ML987193">
    <property type="protein sequence ID" value="KAF2250851.1"/>
    <property type="molecule type" value="Genomic_DNA"/>
</dbReference>
<dbReference type="RefSeq" id="XP_033685855.1">
    <property type="nucleotide sequence ID" value="XM_033821383.1"/>
</dbReference>
<keyword evidence="4" id="KW-1185">Reference proteome</keyword>
<evidence type="ECO:0000256" key="2">
    <source>
        <dbReference type="SAM" id="SignalP"/>
    </source>
</evidence>
<dbReference type="Proteomes" id="UP000800094">
    <property type="component" value="Unassembled WGS sequence"/>
</dbReference>
<name>A0A6A6IK93_9PLEO</name>
<feature type="region of interest" description="Disordered" evidence="1">
    <location>
        <begin position="57"/>
        <end position="77"/>
    </location>
</feature>
<proteinExistence type="predicted"/>
<keyword evidence="2" id="KW-0732">Signal</keyword>
<organism evidence="3 4">
    <name type="scientific">Trematosphaeria pertusa</name>
    <dbReference type="NCBI Taxonomy" id="390896"/>
    <lineage>
        <taxon>Eukaryota</taxon>
        <taxon>Fungi</taxon>
        <taxon>Dikarya</taxon>
        <taxon>Ascomycota</taxon>
        <taxon>Pezizomycotina</taxon>
        <taxon>Dothideomycetes</taxon>
        <taxon>Pleosporomycetidae</taxon>
        <taxon>Pleosporales</taxon>
        <taxon>Massarineae</taxon>
        <taxon>Trematosphaeriaceae</taxon>
        <taxon>Trematosphaeria</taxon>
    </lineage>
</organism>
<dbReference type="GeneID" id="54574713"/>
<evidence type="ECO:0000256" key="1">
    <source>
        <dbReference type="SAM" id="MobiDB-lite"/>
    </source>
</evidence>
<sequence length="140" mass="15401">MSPSSTLHSALLAICLRLSTLVYIQTHSPRIKTFSPQSTPRILILLLHVHPATSTCSLPNGTAPDDEASAPYSSDPTNPLSTICRHTQWANPPGSDIAFGSTQNERLPTGLCHNRGFSTTPGEEQRPWIRYYRVYCTHGD</sequence>
<feature type="chain" id="PRO_5025653194" evidence="2">
    <location>
        <begin position="27"/>
        <end position="140"/>
    </location>
</feature>